<dbReference type="GO" id="GO:0016787">
    <property type="term" value="F:hydrolase activity"/>
    <property type="evidence" value="ECO:0007669"/>
    <property type="project" value="TreeGrafter"/>
</dbReference>
<keyword evidence="4" id="KW-1133">Transmembrane helix</keyword>
<feature type="domain" description="Strictosidine synthase conserved region" evidence="5">
    <location>
        <begin position="174"/>
        <end position="256"/>
    </location>
</feature>
<comment type="similarity">
    <text evidence="1">Belongs to the strictosidine synthase family.</text>
</comment>
<evidence type="ECO:0000259" key="5">
    <source>
        <dbReference type="Pfam" id="PF03088"/>
    </source>
</evidence>
<keyword evidence="4" id="KW-0472">Membrane</keyword>
<dbReference type="EMBL" id="JAHQIW010003741">
    <property type="protein sequence ID" value="KAJ1359928.1"/>
    <property type="molecule type" value="Genomic_DNA"/>
</dbReference>
<keyword evidence="7" id="KW-1185">Reference proteome</keyword>
<organism evidence="6 7">
    <name type="scientific">Parelaphostrongylus tenuis</name>
    <name type="common">Meningeal worm</name>
    <dbReference type="NCBI Taxonomy" id="148309"/>
    <lineage>
        <taxon>Eukaryota</taxon>
        <taxon>Metazoa</taxon>
        <taxon>Ecdysozoa</taxon>
        <taxon>Nematoda</taxon>
        <taxon>Chromadorea</taxon>
        <taxon>Rhabditida</taxon>
        <taxon>Rhabditina</taxon>
        <taxon>Rhabditomorpha</taxon>
        <taxon>Strongyloidea</taxon>
        <taxon>Metastrongylidae</taxon>
        <taxon>Parelaphostrongylus</taxon>
    </lineage>
</organism>
<dbReference type="Pfam" id="PF03088">
    <property type="entry name" value="Str_synth"/>
    <property type="match status" value="1"/>
</dbReference>
<dbReference type="Gene3D" id="2.120.10.30">
    <property type="entry name" value="TolB, C-terminal domain"/>
    <property type="match status" value="1"/>
</dbReference>
<evidence type="ECO:0000256" key="3">
    <source>
        <dbReference type="ARBA" id="ARBA00023180"/>
    </source>
</evidence>
<keyword evidence="4" id="KW-0812">Transmembrane</keyword>
<comment type="caution">
    <text evidence="6">The sequence shown here is derived from an EMBL/GenBank/DDBJ whole genome shotgun (WGS) entry which is preliminary data.</text>
</comment>
<reference evidence="6" key="1">
    <citation type="submission" date="2021-06" db="EMBL/GenBank/DDBJ databases">
        <title>Parelaphostrongylus tenuis whole genome reference sequence.</title>
        <authorList>
            <person name="Garwood T.J."/>
            <person name="Larsen P.A."/>
            <person name="Fountain-Jones N.M."/>
            <person name="Garbe J.R."/>
            <person name="Macchietto M.G."/>
            <person name="Kania S.A."/>
            <person name="Gerhold R.W."/>
            <person name="Richards J.E."/>
            <person name="Wolf T.M."/>
        </authorList>
    </citation>
    <scope>NUCLEOTIDE SEQUENCE</scope>
    <source>
        <strain evidence="6">MNPRO001-30</strain>
        <tissue evidence="6">Meninges</tissue>
    </source>
</reference>
<evidence type="ECO:0000313" key="6">
    <source>
        <dbReference type="EMBL" id="KAJ1359928.1"/>
    </source>
</evidence>
<dbReference type="Pfam" id="PF20067">
    <property type="entry name" value="SSL_N"/>
    <property type="match status" value="1"/>
</dbReference>
<dbReference type="InterPro" id="IPR018119">
    <property type="entry name" value="Strictosidine_synth_cons-reg"/>
</dbReference>
<sequence length="364" mass="41118">MNSANHLLLGQLFLYGVVGLLISWAALWYRYNDPNTRIANFYELPQRPKLVGPLAINEKLQNVEYILKGQINGPESLVVEGDSIYTGLYDGRVVLIRNSKIVKEVRFTKAEQCGSIDSEPSCGRPLGIRRLNEKEMVVADAYLGIFIVNFDAGTFRHIVKSRTPIEGRYMRFVNDVEVLNGDEIIFTDSSSKWDRRHFFSIILESVPNGRIFKHKISTGKTEVLSDNLYFPNGIQLHPDGDSVLFAECNKASISRLNLQTNEITPFATNLPGFPDNIRKGANNTLWVGLAGVRHIDSRSIIDTLGAYPLLRQILLDIVPSHWWVKYLHLVRPPHAMIIQLDAQGEIVQSMHDTKGKHIQDVSQV</sequence>
<proteinExistence type="inferred from homology"/>
<accession>A0AAD5MQD1</accession>
<evidence type="ECO:0000256" key="1">
    <source>
        <dbReference type="ARBA" id="ARBA00009191"/>
    </source>
</evidence>
<keyword evidence="2" id="KW-0597">Phosphoprotein</keyword>
<protein>
    <recommendedName>
        <fullName evidence="5">Strictosidine synthase conserved region domain-containing protein</fullName>
    </recommendedName>
</protein>
<name>A0AAD5MQD1_PARTN</name>
<dbReference type="PANTHER" id="PTHR10426">
    <property type="entry name" value="STRICTOSIDINE SYNTHASE-RELATED"/>
    <property type="match status" value="1"/>
</dbReference>
<dbReference type="SUPFAM" id="SSF63829">
    <property type="entry name" value="Calcium-dependent phosphotriesterase"/>
    <property type="match status" value="1"/>
</dbReference>
<dbReference type="GO" id="GO:0012505">
    <property type="term" value="C:endomembrane system"/>
    <property type="evidence" value="ECO:0007669"/>
    <property type="project" value="TreeGrafter"/>
</dbReference>
<keyword evidence="3" id="KW-0325">Glycoprotein</keyword>
<evidence type="ECO:0000256" key="4">
    <source>
        <dbReference type="SAM" id="Phobius"/>
    </source>
</evidence>
<feature type="transmembrane region" description="Helical" evidence="4">
    <location>
        <begin position="12"/>
        <end position="31"/>
    </location>
</feature>
<gene>
    <name evidence="6" type="ORF">KIN20_018757</name>
</gene>
<dbReference type="Proteomes" id="UP001196413">
    <property type="component" value="Unassembled WGS sequence"/>
</dbReference>
<dbReference type="InterPro" id="IPR011042">
    <property type="entry name" value="6-blade_b-propeller_TolB-like"/>
</dbReference>
<evidence type="ECO:0000256" key="2">
    <source>
        <dbReference type="ARBA" id="ARBA00022553"/>
    </source>
</evidence>
<dbReference type="PANTHER" id="PTHR10426:SF88">
    <property type="entry name" value="ADIPOCYTE PLASMA MEMBRANE-ASSOCIATED PROTEIN HEMOMUCIN-RELATED"/>
    <property type="match status" value="1"/>
</dbReference>
<evidence type="ECO:0000313" key="7">
    <source>
        <dbReference type="Proteomes" id="UP001196413"/>
    </source>
</evidence>
<dbReference type="AlphaFoldDB" id="A0AAD5MQD1"/>